<dbReference type="AlphaFoldDB" id="B6HS63"/>
<keyword evidence="4" id="KW-1185">Reference proteome</keyword>
<dbReference type="HOGENOM" id="CLU_573771_0_0_1"/>
<feature type="transmembrane region" description="Helical" evidence="2">
    <location>
        <begin position="406"/>
        <end position="430"/>
    </location>
</feature>
<keyword evidence="2" id="KW-0472">Membrane</keyword>
<dbReference type="Proteomes" id="UP000000724">
    <property type="component" value="Contig Pc00c22"/>
</dbReference>
<dbReference type="EMBL" id="AM920437">
    <property type="protein sequence ID" value="CAP97664.1"/>
    <property type="molecule type" value="Genomic_DNA"/>
</dbReference>
<evidence type="ECO:0000313" key="3">
    <source>
        <dbReference type="EMBL" id="CAP97664.1"/>
    </source>
</evidence>
<organism evidence="3 4">
    <name type="scientific">Penicillium rubens (strain ATCC 28089 / DSM 1075 / NRRL 1951 / Wisconsin 54-1255)</name>
    <name type="common">Penicillium chrysogenum</name>
    <dbReference type="NCBI Taxonomy" id="500485"/>
    <lineage>
        <taxon>Eukaryota</taxon>
        <taxon>Fungi</taxon>
        <taxon>Dikarya</taxon>
        <taxon>Ascomycota</taxon>
        <taxon>Pezizomycotina</taxon>
        <taxon>Eurotiomycetes</taxon>
        <taxon>Eurotiomycetidae</taxon>
        <taxon>Eurotiales</taxon>
        <taxon>Aspergillaceae</taxon>
        <taxon>Penicillium</taxon>
        <taxon>Penicillium chrysogenum species complex</taxon>
    </lineage>
</organism>
<evidence type="ECO:0000313" key="4">
    <source>
        <dbReference type="Proteomes" id="UP000000724"/>
    </source>
</evidence>
<feature type="region of interest" description="Disordered" evidence="1">
    <location>
        <begin position="1"/>
        <end position="30"/>
    </location>
</feature>
<accession>B6HS63</accession>
<keyword evidence="2" id="KW-1133">Transmembrane helix</keyword>
<reference evidence="3 4" key="1">
    <citation type="journal article" date="2008" name="Nat. Biotechnol.">
        <title>Genome sequencing and analysis of the filamentous fungus Penicillium chrysogenum.</title>
        <authorList>
            <person name="van den Berg M.A."/>
            <person name="Albang R."/>
            <person name="Albermann K."/>
            <person name="Badger J.H."/>
            <person name="Daran J.-M."/>
            <person name="Driessen A.J.M."/>
            <person name="Garcia-Estrada C."/>
            <person name="Fedorova N.D."/>
            <person name="Harris D.M."/>
            <person name="Heijne W.H.M."/>
            <person name="Joardar V.S."/>
            <person name="Kiel J.A.K.W."/>
            <person name="Kovalchuk A."/>
            <person name="Martin J.F."/>
            <person name="Nierman W.C."/>
            <person name="Nijland J.G."/>
            <person name="Pronk J.T."/>
            <person name="Roubos J.A."/>
            <person name="van der Klei I.J."/>
            <person name="van Peij N.N.M.E."/>
            <person name="Veenhuis M."/>
            <person name="von Doehren H."/>
            <person name="Wagner C."/>
            <person name="Wortman J.R."/>
            <person name="Bovenberg R.A.L."/>
        </authorList>
    </citation>
    <scope>NUCLEOTIDE SEQUENCE [LARGE SCALE GENOMIC DNA]</scope>
    <source>
        <strain evidence="4">ATCC 28089 / DSM 1075 / NRRL 1951 / Wisconsin 54-1255</strain>
    </source>
</reference>
<dbReference type="OMA" id="PRSTWAH"/>
<dbReference type="VEuPathDB" id="FungiDB:PCH_Pc22g03760"/>
<feature type="transmembrane region" description="Helical" evidence="2">
    <location>
        <begin position="442"/>
        <end position="465"/>
    </location>
</feature>
<protein>
    <submittedName>
        <fullName evidence="3">Uncharacterized protein</fullName>
    </submittedName>
</protein>
<evidence type="ECO:0000256" key="2">
    <source>
        <dbReference type="SAM" id="Phobius"/>
    </source>
</evidence>
<gene>
    <name evidence="3" type="ORF">Pc22g03760</name>
    <name evidence="3" type="ORF">PCH_Pc22g03760</name>
</gene>
<keyword evidence="2" id="KW-0812">Transmembrane</keyword>
<evidence type="ECO:0000256" key="1">
    <source>
        <dbReference type="SAM" id="MobiDB-lite"/>
    </source>
</evidence>
<proteinExistence type="predicted"/>
<sequence>MGRISGRTGDPGETDTPNSGHRPQKVSVRPGETIRWNDKSRALGGWLWGGSGIGSRTIHHLQSAILRVLPQILRIHDENLDLDCKAFLQDTHNASTLVYTSQDRVWSMTDRLVRLGSESGLSLGAGLDDVDADLDIDTDVDGKTDKPCAYNSNGCMKSMKKCIGVRVVINIQRVRELDWCPRSTWAHPRVDPGLFEYTPSKGWLSIEEGGGKVADKADGDNPLSVWALPAKALNLSNIAQSVHSGYTVIPALRILRYDLLDLPRFQGPSLVMSEPFVFPAGSPALTKANHPAQVDTAYLQGSLKRLTEFTEYGDSNLPMLPVPGVLPHTDSDRKLPLKKKRKARESRKNFGVYANGVNPLHAKVTFQIAPSIRPCHVPTFCKADFEPEDDRVTIVRLGGLEIGMASWVLVALQTVLIVAGLALHGAMWLLSPAQAVPTWTSWLATIGAGHLAVVIHVVLLFWVWWYNQRGRPNWFA</sequence>
<name>B6HS63_PENRW</name>